<keyword evidence="3" id="KW-0812">Transmembrane</keyword>
<feature type="region of interest" description="Disordered" evidence="2">
    <location>
        <begin position="180"/>
        <end position="199"/>
    </location>
</feature>
<feature type="coiled-coil region" evidence="1">
    <location>
        <begin position="115"/>
        <end position="142"/>
    </location>
</feature>
<keyword evidence="6" id="KW-1185">Reference proteome</keyword>
<protein>
    <recommendedName>
        <fullName evidence="4">Rhodopsin domain-containing protein</fullName>
    </recommendedName>
</protein>
<feature type="compositionally biased region" description="Polar residues" evidence="2">
    <location>
        <begin position="261"/>
        <end position="277"/>
    </location>
</feature>
<keyword evidence="1" id="KW-0175">Coiled coil</keyword>
<name>A0ABR1NX77_DIAER</name>
<dbReference type="PANTHER" id="PTHR42070">
    <property type="entry name" value="FILAMENT ASSOCIATED PROTEIN, PUTATIVE (AFU_ORTHOLOGUE AFUA_8G06630)-RELATED"/>
    <property type="match status" value="1"/>
</dbReference>
<proteinExistence type="predicted"/>
<evidence type="ECO:0000259" key="4">
    <source>
        <dbReference type="Pfam" id="PF20684"/>
    </source>
</evidence>
<dbReference type="CDD" id="cd14688">
    <property type="entry name" value="bZIP_YAP"/>
    <property type="match status" value="1"/>
</dbReference>
<comment type="caution">
    <text evidence="5">The sequence shown here is derived from an EMBL/GenBank/DDBJ whole genome shotgun (WGS) entry which is preliminary data.</text>
</comment>
<dbReference type="InterPro" id="IPR049326">
    <property type="entry name" value="Rhodopsin_dom_fungi"/>
</dbReference>
<feature type="compositionally biased region" description="Basic and acidic residues" evidence="2">
    <location>
        <begin position="180"/>
        <end position="192"/>
    </location>
</feature>
<feature type="domain" description="Rhodopsin" evidence="4">
    <location>
        <begin position="28"/>
        <end position="88"/>
    </location>
</feature>
<gene>
    <name evidence="5" type="ORF">SLS63_010339</name>
</gene>
<evidence type="ECO:0000256" key="1">
    <source>
        <dbReference type="SAM" id="Coils"/>
    </source>
</evidence>
<accession>A0ABR1NX77</accession>
<evidence type="ECO:0000313" key="5">
    <source>
        <dbReference type="EMBL" id="KAK7718926.1"/>
    </source>
</evidence>
<dbReference type="Proteomes" id="UP001430848">
    <property type="component" value="Unassembled WGS sequence"/>
</dbReference>
<dbReference type="Pfam" id="PF20684">
    <property type="entry name" value="Fung_rhodopsin"/>
    <property type="match status" value="1"/>
</dbReference>
<dbReference type="EMBL" id="JAKNSF020000085">
    <property type="protein sequence ID" value="KAK7718926.1"/>
    <property type="molecule type" value="Genomic_DNA"/>
</dbReference>
<evidence type="ECO:0000256" key="3">
    <source>
        <dbReference type="SAM" id="Phobius"/>
    </source>
</evidence>
<feature type="transmembrane region" description="Helical" evidence="3">
    <location>
        <begin position="62"/>
        <end position="82"/>
    </location>
</feature>
<evidence type="ECO:0000256" key="2">
    <source>
        <dbReference type="SAM" id="MobiDB-lite"/>
    </source>
</evidence>
<keyword evidence="3" id="KW-1133">Transmembrane helix</keyword>
<reference evidence="5 6" key="1">
    <citation type="submission" date="2024-02" db="EMBL/GenBank/DDBJ databases">
        <title>De novo assembly and annotation of 12 fungi associated with fruit tree decline syndrome in Ontario, Canada.</title>
        <authorList>
            <person name="Sulman M."/>
            <person name="Ellouze W."/>
            <person name="Ilyukhin E."/>
        </authorList>
    </citation>
    <scope>NUCLEOTIDE SEQUENCE [LARGE SCALE GENOMIC DNA]</scope>
    <source>
        <strain evidence="5 6">M169</strain>
    </source>
</reference>
<feature type="region of interest" description="Disordered" evidence="2">
    <location>
        <begin position="258"/>
        <end position="277"/>
    </location>
</feature>
<organism evidence="5 6">
    <name type="scientific">Diaporthe eres</name>
    <name type="common">Phomopsis oblonga</name>
    <dbReference type="NCBI Taxonomy" id="83184"/>
    <lineage>
        <taxon>Eukaryota</taxon>
        <taxon>Fungi</taxon>
        <taxon>Dikarya</taxon>
        <taxon>Ascomycota</taxon>
        <taxon>Pezizomycotina</taxon>
        <taxon>Sordariomycetes</taxon>
        <taxon>Sordariomycetidae</taxon>
        <taxon>Diaporthales</taxon>
        <taxon>Diaporthaceae</taxon>
        <taxon>Diaporthe</taxon>
        <taxon>Diaporthe eres species complex</taxon>
    </lineage>
</organism>
<sequence length="339" mass="37488">MAVDVPLDQQAQLSKTLFAMEFAYVTTIVLIKHMPNIMTDLLILCMPIPLVLKLHITVSQKLALSLTFSLGAFVLGASIYRFTVLFLYDPKNATCLTHKTVETVRQVRDNQRRSRARRKELLEDMQRRLDEYERLGVQATLDMQQAARDVAQENKRLRALLAWKGVSDTELEEFLRVRDPVDNPSTQDRRTSEGVAGSTETVLRQTRFQSTLRVSSVTALLNAEQPPIPICSYHEELEPLSTASASNEERLFVMPDKDDTATSSADCLGPSNTTGSHQVNADLSRNLGMEMSCDVAATILANVQGQGDTSRARIDLGCAGRGVCAVKNFTVLGLLDEAG</sequence>
<dbReference type="PANTHER" id="PTHR42070:SF1">
    <property type="entry name" value="FILAMENT ASSOCIATED PROTEIN, PUTATIVE (AFU_ORTHOLOGUE AFUA_8G06630)-RELATED"/>
    <property type="match status" value="1"/>
</dbReference>
<keyword evidence="3" id="KW-0472">Membrane</keyword>
<evidence type="ECO:0000313" key="6">
    <source>
        <dbReference type="Proteomes" id="UP001430848"/>
    </source>
</evidence>